<keyword evidence="4" id="KW-1185">Reference proteome</keyword>
<dbReference type="Pfam" id="PF01255">
    <property type="entry name" value="Prenyltransf"/>
    <property type="match status" value="2"/>
</dbReference>
<dbReference type="GO" id="GO:0016094">
    <property type="term" value="P:polyprenol biosynthetic process"/>
    <property type="evidence" value="ECO:0007669"/>
    <property type="project" value="TreeGrafter"/>
</dbReference>
<dbReference type="PANTHER" id="PTHR10291">
    <property type="entry name" value="DEHYDRODOLICHYL DIPHOSPHATE SYNTHASE FAMILY MEMBER"/>
    <property type="match status" value="1"/>
</dbReference>
<comment type="similarity">
    <text evidence="1">Belongs to the UPP synthase family.</text>
</comment>
<accession>A0A4D6KX77</accession>
<dbReference type="AlphaFoldDB" id="A0A4D6KX77"/>
<dbReference type="EMBL" id="CP039346">
    <property type="protein sequence ID" value="QCD82152.1"/>
    <property type="molecule type" value="Genomic_DNA"/>
</dbReference>
<dbReference type="PROSITE" id="PS01066">
    <property type="entry name" value="UPP_SYNTHASE"/>
    <property type="match status" value="1"/>
</dbReference>
<dbReference type="CDD" id="cd00475">
    <property type="entry name" value="Cis_IPPS"/>
    <property type="match status" value="1"/>
</dbReference>
<dbReference type="InterPro" id="IPR036424">
    <property type="entry name" value="UPP_synth-like_sf"/>
</dbReference>
<dbReference type="SUPFAM" id="SSF64005">
    <property type="entry name" value="Undecaprenyl diphosphate synthase"/>
    <property type="match status" value="3"/>
</dbReference>
<dbReference type="InterPro" id="IPR001441">
    <property type="entry name" value="UPP_synth-like"/>
</dbReference>
<dbReference type="Proteomes" id="UP000501690">
    <property type="component" value="Linkage Group LG2"/>
</dbReference>
<dbReference type="GO" id="GO:0045547">
    <property type="term" value="F:ditrans,polycis-polyprenyl diphosphate synthase [(2E,6E)-farnesyl diphosphate specific] activity"/>
    <property type="evidence" value="ECO:0007669"/>
    <property type="project" value="TreeGrafter"/>
</dbReference>
<gene>
    <name evidence="3" type="ORF">DEO72_LG2g2486</name>
</gene>
<dbReference type="GO" id="GO:0005783">
    <property type="term" value="C:endoplasmic reticulum"/>
    <property type="evidence" value="ECO:0007669"/>
    <property type="project" value="TreeGrafter"/>
</dbReference>
<evidence type="ECO:0000256" key="2">
    <source>
        <dbReference type="ARBA" id="ARBA00022679"/>
    </source>
</evidence>
<proteinExistence type="inferred from homology"/>
<sequence length="536" mass="61073">MQKTTGNIVGQFLGGLNCYLRRCMFAILSVGPVPSHIAFIMDGNRRYAKKKNMEEGDGHKAGFNVLTSLLRYCYELGVRYVTVYAFSIDNFKRKSTEVQSLMELMQKKIEELLEQESLINEYGVRLHFIGDMQLLTEPVRAAVEKATRVTAHNNQRVLLICVAYTSRHEIVHAVQECCKETLNEVQTRKKVKVTNGAFSRIDQVLKGNDFDLLSQESCKEYPNATKACSAEVETAARKEGLFENNIENHIGNYTEAETRSCNGLVELTEERKDIQDERGLLICVAYTSRHEIVHAVQECCKETLNEVQTRKKVKVTNGAFSRIDQVLKGNDFDLLSQESSYTSRHEIVHAVQECCKEKLNEVQTRKKVKVTNGAFSRIDQVLKGNDFDLLSQDSCKEYPNATKACSAEVETAARKEGLFENNIENHIGNYTEAETRSCNGLVELTEERKDIQDEVPFIKLADIEKNMYMAVAPDPDILIRSSGEARLSNFLLWQTSTCPLYAPTALWPEIGLRHLIWAVLNFQRHYFYLEKKKKQS</sequence>
<organism evidence="3 4">
    <name type="scientific">Vigna unguiculata</name>
    <name type="common">Cowpea</name>
    <dbReference type="NCBI Taxonomy" id="3917"/>
    <lineage>
        <taxon>Eukaryota</taxon>
        <taxon>Viridiplantae</taxon>
        <taxon>Streptophyta</taxon>
        <taxon>Embryophyta</taxon>
        <taxon>Tracheophyta</taxon>
        <taxon>Spermatophyta</taxon>
        <taxon>Magnoliopsida</taxon>
        <taxon>eudicotyledons</taxon>
        <taxon>Gunneridae</taxon>
        <taxon>Pentapetalae</taxon>
        <taxon>rosids</taxon>
        <taxon>fabids</taxon>
        <taxon>Fabales</taxon>
        <taxon>Fabaceae</taxon>
        <taxon>Papilionoideae</taxon>
        <taxon>50 kb inversion clade</taxon>
        <taxon>NPAAA clade</taxon>
        <taxon>indigoferoid/millettioid clade</taxon>
        <taxon>Phaseoleae</taxon>
        <taxon>Vigna</taxon>
    </lineage>
</organism>
<dbReference type="InterPro" id="IPR018520">
    <property type="entry name" value="UPP_synth-like_CS"/>
</dbReference>
<evidence type="ECO:0000313" key="4">
    <source>
        <dbReference type="Proteomes" id="UP000501690"/>
    </source>
</evidence>
<evidence type="ECO:0000313" key="3">
    <source>
        <dbReference type="EMBL" id="QCD82152.1"/>
    </source>
</evidence>
<dbReference type="PANTHER" id="PTHR10291:SF43">
    <property type="entry name" value="DEHYDRODOLICHYL DIPHOSPHATE SYNTHASE COMPLEX SUBUNIT DHDDS"/>
    <property type="match status" value="1"/>
</dbReference>
<dbReference type="NCBIfam" id="TIGR00055">
    <property type="entry name" value="uppS"/>
    <property type="match status" value="1"/>
</dbReference>
<evidence type="ECO:0000256" key="1">
    <source>
        <dbReference type="ARBA" id="ARBA00005432"/>
    </source>
</evidence>
<protein>
    <submittedName>
        <fullName evidence="3">Ditrans</fullName>
    </submittedName>
</protein>
<dbReference type="Gene3D" id="3.40.1180.10">
    <property type="entry name" value="Decaprenyl diphosphate synthase-like"/>
    <property type="match status" value="3"/>
</dbReference>
<keyword evidence="2" id="KW-0808">Transferase</keyword>
<reference evidence="3 4" key="1">
    <citation type="submission" date="2019-04" db="EMBL/GenBank/DDBJ databases">
        <title>An improved genome assembly and genetic linkage map for asparagus bean, Vigna unguiculata ssp. sesquipedialis.</title>
        <authorList>
            <person name="Xia Q."/>
            <person name="Zhang R."/>
            <person name="Dong Y."/>
        </authorList>
    </citation>
    <scope>NUCLEOTIDE SEQUENCE [LARGE SCALE GENOMIC DNA]</scope>
    <source>
        <tissue evidence="3">Leaf</tissue>
    </source>
</reference>
<name>A0A4D6KX77_VIGUN</name>